<dbReference type="GO" id="GO:0071111">
    <property type="term" value="F:cyclic-guanylate-specific phosphodiesterase activity"/>
    <property type="evidence" value="ECO:0007669"/>
    <property type="project" value="InterPro"/>
</dbReference>
<gene>
    <name evidence="2" type="ORF">Heshes_06920</name>
    <name evidence="3" type="ORF">SAMN04489725_11745</name>
</gene>
<feature type="domain" description="EAL" evidence="1">
    <location>
        <begin position="89"/>
        <end position="338"/>
    </location>
</feature>
<dbReference type="PANTHER" id="PTHR33121:SF15">
    <property type="entry name" value="BLUE LIGHT- AND TEMPERATURE-REGULATED ANTIREPRESSOR BLUF"/>
    <property type="match status" value="1"/>
</dbReference>
<dbReference type="CDD" id="cd01948">
    <property type="entry name" value="EAL"/>
    <property type="match status" value="1"/>
</dbReference>
<dbReference type="Pfam" id="PF00563">
    <property type="entry name" value="EAL"/>
    <property type="match status" value="1"/>
</dbReference>
<dbReference type="RefSeq" id="WP_074693554.1">
    <property type="nucleotide sequence ID" value="NZ_BSRA01000003.1"/>
</dbReference>
<dbReference type="Proteomes" id="UP001157137">
    <property type="component" value="Unassembled WGS sequence"/>
</dbReference>
<dbReference type="EMBL" id="FNOJ01000017">
    <property type="protein sequence ID" value="SDW85740.1"/>
    <property type="molecule type" value="Genomic_DNA"/>
</dbReference>
<dbReference type="InterPro" id="IPR050706">
    <property type="entry name" value="Cyclic-di-GMP_PDE-like"/>
</dbReference>
<reference evidence="2" key="3">
    <citation type="submission" date="2023-02" db="EMBL/GenBank/DDBJ databases">
        <title>Proposal of a novel subspecies: Alicyclobacillus hesperidum subspecies aegle.</title>
        <authorList>
            <person name="Goto K."/>
            <person name="Fujii T."/>
            <person name="Yasui K."/>
            <person name="Mochida K."/>
            <person name="Kato-Tanaka Y."/>
            <person name="Morohoshi S."/>
            <person name="An S.Y."/>
            <person name="Kasai H."/>
            <person name="Yokota A."/>
        </authorList>
    </citation>
    <scope>NUCLEOTIDE SEQUENCE</scope>
    <source>
        <strain evidence="2">DSM 12766</strain>
    </source>
</reference>
<dbReference type="Proteomes" id="UP000182589">
    <property type="component" value="Unassembled WGS sequence"/>
</dbReference>
<accession>A0A1H2WYP3</accession>
<dbReference type="AlphaFoldDB" id="A0A1H2WYP3"/>
<name>A0A1H2WYP3_9BACL</name>
<dbReference type="InterPro" id="IPR035919">
    <property type="entry name" value="EAL_sf"/>
</dbReference>
<dbReference type="PANTHER" id="PTHR33121">
    <property type="entry name" value="CYCLIC DI-GMP PHOSPHODIESTERASE PDEF"/>
    <property type="match status" value="1"/>
</dbReference>
<reference evidence="4" key="1">
    <citation type="submission" date="2016-10" db="EMBL/GenBank/DDBJ databases">
        <authorList>
            <person name="Varghese N."/>
        </authorList>
    </citation>
    <scope>NUCLEOTIDE SEQUENCE [LARGE SCALE GENOMIC DNA]</scope>
    <source>
        <strain evidence="4">DSM 12489</strain>
    </source>
</reference>
<reference evidence="3" key="2">
    <citation type="submission" date="2016-10" db="EMBL/GenBank/DDBJ databases">
        <authorList>
            <person name="de Groot N.N."/>
        </authorList>
    </citation>
    <scope>NUCLEOTIDE SEQUENCE [LARGE SCALE GENOMIC DNA]</scope>
    <source>
        <strain evidence="3">DSM 12489</strain>
    </source>
</reference>
<evidence type="ECO:0000313" key="3">
    <source>
        <dbReference type="EMBL" id="SDW85740.1"/>
    </source>
</evidence>
<dbReference type="PROSITE" id="PS50883">
    <property type="entry name" value="EAL"/>
    <property type="match status" value="1"/>
</dbReference>
<dbReference type="Gene3D" id="3.20.20.450">
    <property type="entry name" value="EAL domain"/>
    <property type="match status" value="1"/>
</dbReference>
<evidence type="ECO:0000313" key="4">
    <source>
        <dbReference type="Proteomes" id="UP000182589"/>
    </source>
</evidence>
<dbReference type="SUPFAM" id="SSF141868">
    <property type="entry name" value="EAL domain-like"/>
    <property type="match status" value="1"/>
</dbReference>
<dbReference type="STRING" id="89784.SAMN04489725_11745"/>
<dbReference type="SMART" id="SM00052">
    <property type="entry name" value="EAL"/>
    <property type="match status" value="1"/>
</dbReference>
<evidence type="ECO:0000313" key="2">
    <source>
        <dbReference type="EMBL" id="GLV13008.1"/>
    </source>
</evidence>
<proteinExistence type="predicted"/>
<evidence type="ECO:0000259" key="1">
    <source>
        <dbReference type="PROSITE" id="PS50883"/>
    </source>
</evidence>
<dbReference type="InterPro" id="IPR001633">
    <property type="entry name" value="EAL_dom"/>
</dbReference>
<protein>
    <submittedName>
        <fullName evidence="3">EAL domain, c-di-GMP-specific phosphodiesterase class I (Or its enzymatically inactive variant)</fullName>
    </submittedName>
</protein>
<keyword evidence="4" id="KW-1185">Reference proteome</keyword>
<sequence>MSCEACAASPVRVVLRIPESDLTAVRASLGNNAGEIWLGGGVMSLPPEAVTARIRYWQEFFDTSLWAAGLGNNRGLGTEELQPFDVWAQGLPPVWLDELLARGGLRMAMQPIVDVGSGSIVACEMLVRAVSAAGDFISPGALFQAARNQSRLFALDRACRIEAIAAATQLPSDWYVFINFVPTSIYVPEHCLRSTVEATRKHGLAKSRLVFEVVETELVEDLEHLRRILDFYRREGWQYALDDFGEGYSDETMLRAIQPDVVKLDRQFVDHVDADPAKRRVAEGLAQVAKSLGVRLLAEGVERPQEALLLRDLGYLWQQGYLYGRPTFDVPVEHINWR</sequence>
<organism evidence="3 4">
    <name type="scientific">Alicyclobacillus hesperidum</name>
    <dbReference type="NCBI Taxonomy" id="89784"/>
    <lineage>
        <taxon>Bacteria</taxon>
        <taxon>Bacillati</taxon>
        <taxon>Bacillota</taxon>
        <taxon>Bacilli</taxon>
        <taxon>Bacillales</taxon>
        <taxon>Alicyclobacillaceae</taxon>
        <taxon>Alicyclobacillus</taxon>
    </lineage>
</organism>
<dbReference type="EMBL" id="BSRA01000003">
    <property type="protein sequence ID" value="GLV13008.1"/>
    <property type="molecule type" value="Genomic_DNA"/>
</dbReference>